<proteinExistence type="predicted"/>
<evidence type="ECO:0000313" key="1">
    <source>
        <dbReference type="EMBL" id="KAJ8667419.1"/>
    </source>
</evidence>
<dbReference type="Proteomes" id="UP001239111">
    <property type="component" value="Chromosome 4"/>
</dbReference>
<dbReference type="EMBL" id="CM056744">
    <property type="protein sequence ID" value="KAJ8667419.1"/>
    <property type="molecule type" value="Genomic_DNA"/>
</dbReference>
<comment type="caution">
    <text evidence="1">The sequence shown here is derived from an EMBL/GenBank/DDBJ whole genome shotgun (WGS) entry which is preliminary data.</text>
</comment>
<organism evidence="1 2">
    <name type="scientific">Eretmocerus hayati</name>
    <dbReference type="NCBI Taxonomy" id="131215"/>
    <lineage>
        <taxon>Eukaryota</taxon>
        <taxon>Metazoa</taxon>
        <taxon>Ecdysozoa</taxon>
        <taxon>Arthropoda</taxon>
        <taxon>Hexapoda</taxon>
        <taxon>Insecta</taxon>
        <taxon>Pterygota</taxon>
        <taxon>Neoptera</taxon>
        <taxon>Endopterygota</taxon>
        <taxon>Hymenoptera</taxon>
        <taxon>Apocrita</taxon>
        <taxon>Proctotrupomorpha</taxon>
        <taxon>Chalcidoidea</taxon>
        <taxon>Aphelinidae</taxon>
        <taxon>Aphelininae</taxon>
        <taxon>Eretmocerus</taxon>
    </lineage>
</organism>
<evidence type="ECO:0000313" key="2">
    <source>
        <dbReference type="Proteomes" id="UP001239111"/>
    </source>
</evidence>
<protein>
    <submittedName>
        <fullName evidence="1">Uncharacterized protein</fullName>
    </submittedName>
</protein>
<accession>A0ACC2N884</accession>
<gene>
    <name evidence="1" type="ORF">QAD02_009082</name>
</gene>
<sequence length="590" mass="65841">MIRFIAVILLGVEICHASQGITPSTLSRERRFVGGYHNSVAKHPSVVSIEYYDEHICSGTILDDSTILTTASCVVGKWPEKLKVVLNPLEGRTFEISKISHMVTKMAYHQSYSSIPLRRYYDVALLRLAHKIEFKNHVTPVELFSISNGIMRNENSTIFGRCIHSNRDILDKYLLRISVKIASHDECEPIFEKLKISMSARNHMCTLPLESAPCQLDNGGPLIMDDKQVGILIWHPDCQHLNGTLRESCGKIPSKYTNIDAVSEWIKETKLELSHPDAPVVPNYPAQPEDLVYNRNYEGESVDAKKASFIAAIVDKTGDLMCVGSIVGRAHVLTDTRCVNLPFDKLEVRVGPINGLYGEVKHQIVNRFSHPSFDIQNSSRTVNDIGLLQVEPSFNFTSFVNKIKLFGSRRAVVPGKTGVTYGWDGILDSLHSKQGLPIKGLQSQELIIRHRDECNWIYSNHSGIAIGQICASSWHGSCLGESGGGNPLTIDNDLAGIYIGNLKDCADNRFPGIYTEIGVYRDWISSILSEYERKYNSQETNGGVKKTKTTDSRAEPLILTCNSKNKNYQKCKGKTFDPNVDARPTALKEL</sequence>
<keyword evidence="2" id="KW-1185">Reference proteome</keyword>
<reference evidence="1" key="1">
    <citation type="submission" date="2023-04" db="EMBL/GenBank/DDBJ databases">
        <title>A chromosome-level genome assembly of the parasitoid wasp Eretmocerus hayati.</title>
        <authorList>
            <person name="Zhong Y."/>
            <person name="Liu S."/>
            <person name="Liu Y."/>
        </authorList>
    </citation>
    <scope>NUCLEOTIDE SEQUENCE</scope>
    <source>
        <strain evidence="1">ZJU_SS_LIU_2023</strain>
    </source>
</reference>
<name>A0ACC2N884_9HYME</name>